<gene>
    <name evidence="5" type="ordered locus">CJJ81176_1063</name>
</gene>
<dbReference type="KEGG" id="cjj:CJJ81176_1063"/>
<dbReference type="Gene3D" id="1.10.10.60">
    <property type="entry name" value="Homeodomain-like"/>
    <property type="match status" value="2"/>
</dbReference>
<keyword evidence="2" id="KW-0238">DNA-binding</keyword>
<dbReference type="EMBL" id="CP000538">
    <property type="protein sequence ID" value="EAQ72095.1"/>
    <property type="molecule type" value="Genomic_DNA"/>
</dbReference>
<dbReference type="GO" id="GO:0043565">
    <property type="term" value="F:sequence-specific DNA binding"/>
    <property type="evidence" value="ECO:0007669"/>
    <property type="project" value="InterPro"/>
</dbReference>
<organism evidence="5">
    <name type="scientific">Campylobacter jejuni subsp. jejuni serotype O:23/36 (strain 81-176)</name>
    <dbReference type="NCBI Taxonomy" id="354242"/>
    <lineage>
        <taxon>Bacteria</taxon>
        <taxon>Pseudomonadati</taxon>
        <taxon>Campylobacterota</taxon>
        <taxon>Epsilonproteobacteria</taxon>
        <taxon>Campylobacterales</taxon>
        <taxon>Campylobacteraceae</taxon>
        <taxon>Campylobacter</taxon>
    </lineage>
</organism>
<proteinExistence type="predicted"/>
<dbReference type="InterPro" id="IPR018060">
    <property type="entry name" value="HTH_AraC"/>
</dbReference>
<dbReference type="GO" id="GO:0003700">
    <property type="term" value="F:DNA-binding transcription factor activity"/>
    <property type="evidence" value="ECO:0007669"/>
    <property type="project" value="InterPro"/>
</dbReference>
<reference evidence="5" key="1">
    <citation type="submission" date="2006-12" db="EMBL/GenBank/DDBJ databases">
        <authorList>
            <person name="Fouts D."/>
            <person name="Nelson K."/>
            <person name="Sebastian Y."/>
        </authorList>
    </citation>
    <scope>NUCLEOTIDE SEQUENCE</scope>
    <source>
        <strain evidence="5">81-176</strain>
    </source>
</reference>
<dbReference type="PANTHER" id="PTHR43280">
    <property type="entry name" value="ARAC-FAMILY TRANSCRIPTIONAL REGULATOR"/>
    <property type="match status" value="1"/>
</dbReference>
<dbReference type="Pfam" id="PF12833">
    <property type="entry name" value="HTH_18"/>
    <property type="match status" value="1"/>
</dbReference>
<dbReference type="InterPro" id="IPR018062">
    <property type="entry name" value="HTH_AraC-typ_CS"/>
</dbReference>
<feature type="domain" description="HTH araC/xylS-type" evidence="4">
    <location>
        <begin position="181"/>
        <end position="287"/>
    </location>
</feature>
<evidence type="ECO:0000256" key="1">
    <source>
        <dbReference type="ARBA" id="ARBA00023015"/>
    </source>
</evidence>
<protein>
    <submittedName>
        <fullName evidence="5">Transcriptional regulator, AraC family</fullName>
    </submittedName>
</protein>
<name>A0A0H3P9R3_CAMJJ</name>
<evidence type="ECO:0000256" key="2">
    <source>
        <dbReference type="ARBA" id="ARBA00023125"/>
    </source>
</evidence>
<dbReference type="Pfam" id="PF22200">
    <property type="entry name" value="ExsA_N"/>
    <property type="match status" value="1"/>
</dbReference>
<dbReference type="InterPro" id="IPR009057">
    <property type="entry name" value="Homeodomain-like_sf"/>
</dbReference>
<dbReference type="SMR" id="A0A0H3P9R3"/>
<dbReference type="InterPro" id="IPR054015">
    <property type="entry name" value="ExsA-like_N"/>
</dbReference>
<keyword evidence="1" id="KW-0805">Transcription regulation</keyword>
<evidence type="ECO:0000259" key="4">
    <source>
        <dbReference type="PROSITE" id="PS01124"/>
    </source>
</evidence>
<sequence length="296" mass="35011">MNKILSLPEDLKQLKGVNYKKIKSCTFAKYTQTDTSHSTFVNVGSHLLTFVRKGYKILHTASKDYKINSYETLFLKAGSYTLSNVGLSKGVYEAYLFFFDNAFLIELIYKYKDFFKLDQKFQNYEIFWVKNDKILQGILESFSPHFEENTQILDPIVSLKFEEIFLHLLLNKNIYFISFLSGILKEFRLDLSQLFEYCGREFLSVNEMSNFAKLDLATFSKEFKKCFGQSPKKWLDEKRLQKAKILLKFSKKNINEIANECAFSSVAWFIERFKEKYEQTPKQYQKTKNLYFLSKN</sequence>
<dbReference type="HOGENOM" id="CLU_073843_1_1_7"/>
<dbReference type="eggNOG" id="COG2207">
    <property type="taxonomic scope" value="Bacteria"/>
</dbReference>
<evidence type="ECO:0000256" key="3">
    <source>
        <dbReference type="ARBA" id="ARBA00023163"/>
    </source>
</evidence>
<dbReference type="Proteomes" id="UP000000646">
    <property type="component" value="Chromosome"/>
</dbReference>
<accession>A0A0H3P9R3</accession>
<dbReference type="AlphaFoldDB" id="A0A0H3P9R3"/>
<dbReference type="PROSITE" id="PS01124">
    <property type="entry name" value="HTH_ARAC_FAMILY_2"/>
    <property type="match status" value="1"/>
</dbReference>
<dbReference type="SMART" id="SM00342">
    <property type="entry name" value="HTH_ARAC"/>
    <property type="match status" value="1"/>
</dbReference>
<dbReference type="PANTHER" id="PTHR43280:SF2">
    <property type="entry name" value="HTH-TYPE TRANSCRIPTIONAL REGULATOR EXSA"/>
    <property type="match status" value="1"/>
</dbReference>
<dbReference type="PROSITE" id="PS00041">
    <property type="entry name" value="HTH_ARAC_FAMILY_1"/>
    <property type="match status" value="1"/>
</dbReference>
<dbReference type="SUPFAM" id="SSF46689">
    <property type="entry name" value="Homeodomain-like"/>
    <property type="match status" value="1"/>
</dbReference>
<evidence type="ECO:0000313" key="5">
    <source>
        <dbReference type="EMBL" id="EAQ72095.1"/>
    </source>
</evidence>
<keyword evidence="3" id="KW-0804">Transcription</keyword>
<dbReference type="RefSeq" id="WP_002852985.1">
    <property type="nucleotide sequence ID" value="NC_008787.1"/>
</dbReference>